<keyword evidence="6" id="KW-0687">Ribonucleoprotein</keyword>
<evidence type="ECO:0000256" key="5">
    <source>
        <dbReference type="ARBA" id="ARBA00024196"/>
    </source>
</evidence>
<reference evidence="6" key="1">
    <citation type="journal article" date="2019" name="Sci. Rep.">
        <title>Draft genome of Tanacetum cinerariifolium, the natural source of mosquito coil.</title>
        <authorList>
            <person name="Yamashiro T."/>
            <person name="Shiraishi A."/>
            <person name="Satake H."/>
            <person name="Nakayama K."/>
        </authorList>
    </citation>
    <scope>NUCLEOTIDE SEQUENCE</scope>
</reference>
<comment type="similarity">
    <text evidence="5">Belongs to the U2 small nuclear ribonucleoprotein A family.</text>
</comment>
<evidence type="ECO:0000256" key="3">
    <source>
        <dbReference type="ARBA" id="ARBA00022737"/>
    </source>
</evidence>
<keyword evidence="2" id="KW-0433">Leucine-rich repeat</keyword>
<dbReference type="GO" id="GO:1990904">
    <property type="term" value="C:ribonucleoprotein complex"/>
    <property type="evidence" value="ECO:0007669"/>
    <property type="project" value="UniProtKB-KW"/>
</dbReference>
<comment type="caution">
    <text evidence="6">The sequence shown here is derived from an EMBL/GenBank/DDBJ whole genome shotgun (WGS) entry which is preliminary data.</text>
</comment>
<dbReference type="GO" id="GO:0005634">
    <property type="term" value="C:nucleus"/>
    <property type="evidence" value="ECO:0007669"/>
    <property type="project" value="UniProtKB-SubCell"/>
</dbReference>
<accession>A0A699QFL5</accession>
<dbReference type="InterPro" id="IPR032675">
    <property type="entry name" value="LRR_dom_sf"/>
</dbReference>
<dbReference type="InterPro" id="IPR044640">
    <property type="entry name" value="RU2A"/>
</dbReference>
<feature type="non-terminal residue" evidence="6">
    <location>
        <position position="41"/>
    </location>
</feature>
<comment type="subcellular location">
    <subcellularLocation>
        <location evidence="1">Nucleus</location>
    </subcellularLocation>
</comment>
<proteinExistence type="inferred from homology"/>
<dbReference type="PANTHER" id="PTHR10552:SF6">
    <property type="entry name" value="U2 SMALL NUCLEAR RIBONUCLEOPROTEIN A"/>
    <property type="match status" value="1"/>
</dbReference>
<evidence type="ECO:0000313" key="6">
    <source>
        <dbReference type="EMBL" id="GFC70999.1"/>
    </source>
</evidence>
<evidence type="ECO:0000256" key="2">
    <source>
        <dbReference type="ARBA" id="ARBA00022614"/>
    </source>
</evidence>
<dbReference type="Gene3D" id="3.80.10.10">
    <property type="entry name" value="Ribonuclease Inhibitor"/>
    <property type="match status" value="1"/>
</dbReference>
<evidence type="ECO:0000256" key="4">
    <source>
        <dbReference type="ARBA" id="ARBA00023242"/>
    </source>
</evidence>
<evidence type="ECO:0000256" key="1">
    <source>
        <dbReference type="ARBA" id="ARBA00004123"/>
    </source>
</evidence>
<dbReference type="Pfam" id="PF14580">
    <property type="entry name" value="LRR_9"/>
    <property type="match status" value="1"/>
</dbReference>
<dbReference type="EMBL" id="BKCJ011031467">
    <property type="protein sequence ID" value="GFC70999.1"/>
    <property type="molecule type" value="Genomic_DNA"/>
</dbReference>
<sequence length="41" mass="4778">MVRLNADLIWKSPHFFNALRERELDLRGNKIPVIENLGATE</sequence>
<protein>
    <submittedName>
        <fullName evidence="6">U2 small nuclear ribonucleoprotein A</fullName>
    </submittedName>
</protein>
<keyword evidence="3" id="KW-0677">Repeat</keyword>
<organism evidence="6">
    <name type="scientific">Tanacetum cinerariifolium</name>
    <name type="common">Dalmatian daisy</name>
    <name type="synonym">Chrysanthemum cinerariifolium</name>
    <dbReference type="NCBI Taxonomy" id="118510"/>
    <lineage>
        <taxon>Eukaryota</taxon>
        <taxon>Viridiplantae</taxon>
        <taxon>Streptophyta</taxon>
        <taxon>Embryophyta</taxon>
        <taxon>Tracheophyta</taxon>
        <taxon>Spermatophyta</taxon>
        <taxon>Magnoliopsida</taxon>
        <taxon>eudicotyledons</taxon>
        <taxon>Gunneridae</taxon>
        <taxon>Pentapetalae</taxon>
        <taxon>asterids</taxon>
        <taxon>campanulids</taxon>
        <taxon>Asterales</taxon>
        <taxon>Asteraceae</taxon>
        <taxon>Asteroideae</taxon>
        <taxon>Anthemideae</taxon>
        <taxon>Anthemidinae</taxon>
        <taxon>Tanacetum</taxon>
    </lineage>
</organism>
<name>A0A699QFL5_TANCI</name>
<keyword evidence="4" id="KW-0539">Nucleus</keyword>
<dbReference type="GO" id="GO:0000398">
    <property type="term" value="P:mRNA splicing, via spliceosome"/>
    <property type="evidence" value="ECO:0007669"/>
    <property type="project" value="InterPro"/>
</dbReference>
<dbReference type="GO" id="GO:0030620">
    <property type="term" value="F:U2 snRNA binding"/>
    <property type="evidence" value="ECO:0007669"/>
    <property type="project" value="InterPro"/>
</dbReference>
<dbReference type="AlphaFoldDB" id="A0A699QFL5"/>
<dbReference type="PANTHER" id="PTHR10552">
    <property type="entry name" value="U2 SMALL NUCLEAR RIBONUCLEOPROTEIN A"/>
    <property type="match status" value="1"/>
</dbReference>
<gene>
    <name evidence="6" type="ORF">Tci_842969</name>
</gene>